<evidence type="ECO:0008006" key="5">
    <source>
        <dbReference type="Google" id="ProtNLM"/>
    </source>
</evidence>
<dbReference type="AlphaFoldDB" id="M7XWS2"/>
<evidence type="ECO:0000256" key="1">
    <source>
        <dbReference type="SAM" id="MobiDB-lite"/>
    </source>
</evidence>
<dbReference type="HOGENOM" id="CLU_301511_0_0_1"/>
<dbReference type="GeneID" id="27368896"/>
<feature type="compositionally biased region" description="Pro residues" evidence="1">
    <location>
        <begin position="430"/>
        <end position="441"/>
    </location>
</feature>
<evidence type="ECO:0000313" key="3">
    <source>
        <dbReference type="EMBL" id="EMS24703.1"/>
    </source>
</evidence>
<dbReference type="RefSeq" id="XP_016275822.1">
    <property type="nucleotide sequence ID" value="XM_016418546.1"/>
</dbReference>
<dbReference type="Proteomes" id="UP000016926">
    <property type="component" value="Unassembled WGS sequence"/>
</dbReference>
<sequence>MYESSERAGDIIQPALSLLLLISLATAKHSLPTCQGALASLDSPTATSTATSRQRSSPLSLLDHPLFLPTRKPFSSMRPRAARMWPDADDPEDGQGVFSATATGRLRQGEVTRTGRPPTLFPRIDRPRVEAPAPLLDASTRRQAPGSSLAEPESPAFGSASRFAPRSGRQTGAVLDTYSAAQTGRHPCVPSAFETSAPFPSPRPASNTASTSVRSTLGRGEHYQSLFDPLVGRSIASQSVSAYSSTSSTSLKTAPSPFDLRPTLYPASSTSYMPEDSACVPFAAAFSPPSPSPRADQRRHEDASPAQSRHPPILRPSPASPAVPSGQSGPSSLASPPDLPPRVTTNRNRSTSRNAASRQPRGTCGESALADDPSFVSGLQEPPGVDDREFDALPLNQPPSRAYNTDESASRHALRAPSPPPSPDASTSPPLAPASPPPLSYPPDAARTQVSPQSLPRQKRRPAGPPSPSPDASTSSAAAPASPTLSPFPFDVAKAQASSQSRPYKKRRTASTTRSNGESATPIQSTPPPTSEAAVDNGRVAEMVDATTPPPPSDSEPSDSPPPRPDLRSFYVGLPRLPPTGPLSSAYNVKLLKQLADSYAARDLKAFASPPQVAQSLAQAQWRVSGGKDGDLQEPDPNFIFLTEYDAALRFSRDVADRYEIELDETRKFVICGWTAPRHGHHVFYGDDCRGPTAAIVRALDEAVVRCFEVPCAFVDVEAFAPTHDETLRYKREDPNKSRRWSRRADAMEAEAYGSVYRATLRFEKARMVGALVLGEVPAYYLGLSELGFPVLEPELRGPSPPRPMRYALAPHPRSLVSNSDKDRFSLGLFAQVLAVFQVFKSSGDFPSVRLKDVWEAFRTAYGHRKVPDWWEVRKLLRKHKAGGDVDPDDDDLLPQDLRPASWLPVPVFHAASKRGCGAHIVVSRSARHVETGRYLAVVPQHCPGCGGDLTEDNVDLRASLGVVFAADVSRLVEEGKVLRDAVVELLDEDE</sequence>
<dbReference type="EMBL" id="KB722644">
    <property type="protein sequence ID" value="EMS24703.1"/>
    <property type="molecule type" value="Genomic_DNA"/>
</dbReference>
<feature type="compositionally biased region" description="Pro residues" evidence="1">
    <location>
        <begin position="548"/>
        <end position="564"/>
    </location>
</feature>
<feature type="region of interest" description="Disordered" evidence="1">
    <location>
        <begin position="189"/>
        <end position="213"/>
    </location>
</feature>
<feature type="compositionally biased region" description="Polar residues" evidence="1">
    <location>
        <begin position="510"/>
        <end position="524"/>
    </location>
</feature>
<organism evidence="3 4">
    <name type="scientific">Rhodotorula toruloides (strain NP11)</name>
    <name type="common">Yeast</name>
    <name type="synonym">Rhodosporidium toruloides</name>
    <dbReference type="NCBI Taxonomy" id="1130832"/>
    <lineage>
        <taxon>Eukaryota</taxon>
        <taxon>Fungi</taxon>
        <taxon>Dikarya</taxon>
        <taxon>Basidiomycota</taxon>
        <taxon>Pucciniomycotina</taxon>
        <taxon>Microbotryomycetes</taxon>
        <taxon>Sporidiobolales</taxon>
        <taxon>Sporidiobolaceae</taxon>
        <taxon>Rhodotorula</taxon>
    </lineage>
</organism>
<feature type="compositionally biased region" description="Polar residues" evidence="1">
    <location>
        <begin position="398"/>
        <end position="407"/>
    </location>
</feature>
<feature type="compositionally biased region" description="Low complexity" evidence="1">
    <location>
        <begin position="470"/>
        <end position="489"/>
    </location>
</feature>
<keyword evidence="2" id="KW-0732">Signal</keyword>
<feature type="signal peptide" evidence="2">
    <location>
        <begin position="1"/>
        <end position="27"/>
    </location>
</feature>
<feature type="region of interest" description="Disordered" evidence="1">
    <location>
        <begin position="107"/>
        <end position="169"/>
    </location>
</feature>
<evidence type="ECO:0000313" key="4">
    <source>
        <dbReference type="Proteomes" id="UP000016926"/>
    </source>
</evidence>
<feature type="compositionally biased region" description="Polar residues" evidence="1">
    <location>
        <begin position="204"/>
        <end position="213"/>
    </location>
</feature>
<feature type="chain" id="PRO_5004088282" description="Proteophosphoglycan ppg4" evidence="2">
    <location>
        <begin position="28"/>
        <end position="991"/>
    </location>
</feature>
<protein>
    <recommendedName>
        <fullName evidence="5">Proteophosphoglycan ppg4</fullName>
    </recommendedName>
</protein>
<keyword evidence="4" id="KW-1185">Reference proteome</keyword>
<dbReference type="OrthoDB" id="10675886at2759"/>
<feature type="region of interest" description="Disordered" evidence="1">
    <location>
        <begin position="283"/>
        <end position="575"/>
    </location>
</feature>
<feature type="compositionally biased region" description="Low complexity" evidence="1">
    <location>
        <begin position="344"/>
        <end position="358"/>
    </location>
</feature>
<gene>
    <name evidence="3" type="ORF">RHTO_04883</name>
</gene>
<reference evidence="3 4" key="1">
    <citation type="journal article" date="2012" name="Nat. Commun.">
        <title>A multi-omic map of the lipid-producing yeast Rhodosporidium toruloides.</title>
        <authorList>
            <person name="Zhu Z."/>
            <person name="Zhang S."/>
            <person name="Liu H."/>
            <person name="Shen H."/>
            <person name="Lin X."/>
            <person name="Yang F."/>
            <person name="Zhou Y.J."/>
            <person name="Jin G."/>
            <person name="Ye M."/>
            <person name="Zou H."/>
            <person name="Zou H."/>
            <person name="Zhao Z.K."/>
        </authorList>
    </citation>
    <scope>NUCLEOTIDE SEQUENCE [LARGE SCALE GENOMIC DNA]</scope>
    <source>
        <strain evidence="3 4">NP11</strain>
    </source>
</reference>
<accession>M7XWS2</accession>
<evidence type="ECO:0000256" key="2">
    <source>
        <dbReference type="SAM" id="SignalP"/>
    </source>
</evidence>
<name>M7XWS2_RHOT1</name>
<proteinExistence type="predicted"/>